<evidence type="ECO:0000256" key="6">
    <source>
        <dbReference type="ARBA" id="ARBA00022692"/>
    </source>
</evidence>
<evidence type="ECO:0000256" key="5">
    <source>
        <dbReference type="ARBA" id="ARBA00022538"/>
    </source>
</evidence>
<dbReference type="PATRIC" id="fig|1316936.3.peg.902"/>
<feature type="transmembrane region" description="Helical" evidence="11">
    <location>
        <begin position="359"/>
        <end position="386"/>
    </location>
</feature>
<gene>
    <name evidence="13" type="ORF">K678_04512</name>
</gene>
<keyword evidence="4" id="KW-0050">Antiport</keyword>
<dbReference type="SUPFAM" id="SSF51735">
    <property type="entry name" value="NAD(P)-binding Rossmann-fold domains"/>
    <property type="match status" value="1"/>
</dbReference>
<keyword evidence="9" id="KW-0406">Ion transport</keyword>
<dbReference type="GO" id="GO:0006813">
    <property type="term" value="P:potassium ion transport"/>
    <property type="evidence" value="ECO:0007669"/>
    <property type="project" value="UniProtKB-KW"/>
</dbReference>
<dbReference type="InterPro" id="IPR003148">
    <property type="entry name" value="RCK_N"/>
</dbReference>
<proteinExistence type="inferred from homology"/>
<dbReference type="eggNOG" id="COG0475">
    <property type="taxonomic scope" value="Bacteria"/>
</dbReference>
<evidence type="ECO:0000256" key="7">
    <source>
        <dbReference type="ARBA" id="ARBA00022958"/>
    </source>
</evidence>
<evidence type="ECO:0000259" key="12">
    <source>
        <dbReference type="PROSITE" id="PS51201"/>
    </source>
</evidence>
<dbReference type="GO" id="GO:0005886">
    <property type="term" value="C:plasma membrane"/>
    <property type="evidence" value="ECO:0007669"/>
    <property type="project" value="TreeGrafter"/>
</dbReference>
<evidence type="ECO:0000256" key="10">
    <source>
        <dbReference type="ARBA" id="ARBA00023136"/>
    </source>
</evidence>
<organism evidence="13 14">
    <name type="scientific">Magnetospirillum fulvum MGU-K5</name>
    <dbReference type="NCBI Taxonomy" id="1316936"/>
    <lineage>
        <taxon>Bacteria</taxon>
        <taxon>Pseudomonadati</taxon>
        <taxon>Pseudomonadota</taxon>
        <taxon>Alphaproteobacteria</taxon>
        <taxon>Rhodospirillales</taxon>
        <taxon>Rhodospirillaceae</taxon>
        <taxon>Magnetospirillum</taxon>
    </lineage>
</organism>
<dbReference type="GO" id="GO:0015297">
    <property type="term" value="F:antiporter activity"/>
    <property type="evidence" value="ECO:0007669"/>
    <property type="project" value="UniProtKB-KW"/>
</dbReference>
<comment type="subcellular location">
    <subcellularLocation>
        <location evidence="1">Endomembrane system</location>
        <topology evidence="1">Multi-pass membrane protein</topology>
    </subcellularLocation>
</comment>
<dbReference type="PANTHER" id="PTHR46157">
    <property type="entry name" value="K(+) EFFLUX ANTIPORTER 3, CHLOROPLASTIC"/>
    <property type="match status" value="1"/>
</dbReference>
<dbReference type="Pfam" id="PF02254">
    <property type="entry name" value="TrkA_N"/>
    <property type="match status" value="1"/>
</dbReference>
<feature type="transmembrane region" description="Helical" evidence="11">
    <location>
        <begin position="116"/>
        <end position="137"/>
    </location>
</feature>
<dbReference type="PROSITE" id="PS51201">
    <property type="entry name" value="RCK_N"/>
    <property type="match status" value="1"/>
</dbReference>
<keyword evidence="3" id="KW-0813">Transport</keyword>
<comment type="caution">
    <text evidence="13">The sequence shown here is derived from an EMBL/GenBank/DDBJ whole genome shotgun (WGS) entry which is preliminary data.</text>
</comment>
<feature type="transmembrane region" description="Helical" evidence="11">
    <location>
        <begin position="184"/>
        <end position="204"/>
    </location>
</feature>
<dbReference type="GO" id="GO:0012505">
    <property type="term" value="C:endomembrane system"/>
    <property type="evidence" value="ECO:0007669"/>
    <property type="project" value="UniProtKB-SubCell"/>
</dbReference>
<evidence type="ECO:0000256" key="3">
    <source>
        <dbReference type="ARBA" id="ARBA00022448"/>
    </source>
</evidence>
<feature type="transmembrane region" description="Helical" evidence="11">
    <location>
        <begin position="149"/>
        <end position="172"/>
    </location>
</feature>
<dbReference type="Gene3D" id="3.40.50.720">
    <property type="entry name" value="NAD(P)-binding Rossmann-like Domain"/>
    <property type="match status" value="1"/>
</dbReference>
<dbReference type="AlphaFoldDB" id="S9TWC8"/>
<evidence type="ECO:0000256" key="9">
    <source>
        <dbReference type="ARBA" id="ARBA00023065"/>
    </source>
</evidence>
<evidence type="ECO:0000256" key="1">
    <source>
        <dbReference type="ARBA" id="ARBA00004127"/>
    </source>
</evidence>
<feature type="transmembrane region" description="Helical" evidence="11">
    <location>
        <begin position="270"/>
        <end position="290"/>
    </location>
</feature>
<feature type="transmembrane region" description="Helical" evidence="11">
    <location>
        <begin position="87"/>
        <end position="110"/>
    </location>
</feature>
<keyword evidence="6 11" id="KW-0812">Transmembrane</keyword>
<dbReference type="InterPro" id="IPR006153">
    <property type="entry name" value="Cation/H_exchanger_TM"/>
</dbReference>
<dbReference type="RefSeq" id="WP_021131270.1">
    <property type="nucleotide sequence ID" value="NZ_AQPH01000010.1"/>
</dbReference>
<dbReference type="Proteomes" id="UP000015350">
    <property type="component" value="Unassembled WGS sequence"/>
</dbReference>
<keyword evidence="8 11" id="KW-1133">Transmembrane helix</keyword>
<dbReference type="PANTHER" id="PTHR46157:SF4">
    <property type="entry name" value="K(+) EFFLUX ANTIPORTER 3, CHLOROPLASTIC"/>
    <property type="match status" value="1"/>
</dbReference>
<dbReference type="InterPro" id="IPR004771">
    <property type="entry name" value="K/H_exchanger"/>
</dbReference>
<evidence type="ECO:0000256" key="4">
    <source>
        <dbReference type="ARBA" id="ARBA00022449"/>
    </source>
</evidence>
<protein>
    <submittedName>
        <fullName evidence="13">Glutathione-regulated potassium-efflux system protein kefB</fullName>
    </submittedName>
</protein>
<dbReference type="EMBL" id="AQPH01000010">
    <property type="protein sequence ID" value="EPY02705.1"/>
    <property type="molecule type" value="Genomic_DNA"/>
</dbReference>
<keyword evidence="7" id="KW-0630">Potassium</keyword>
<dbReference type="NCBIfam" id="TIGR00932">
    <property type="entry name" value="2a37"/>
    <property type="match status" value="1"/>
</dbReference>
<dbReference type="InterPro" id="IPR038770">
    <property type="entry name" value="Na+/solute_symporter_sf"/>
</dbReference>
<comment type="similarity">
    <text evidence="2">Belongs to the monovalent cation:proton antiporter 2 (CPA2) transporter (TC 2.A.37) family.</text>
</comment>
<dbReference type="GO" id="GO:1902600">
    <property type="term" value="P:proton transmembrane transport"/>
    <property type="evidence" value="ECO:0007669"/>
    <property type="project" value="InterPro"/>
</dbReference>
<evidence type="ECO:0000256" key="8">
    <source>
        <dbReference type="ARBA" id="ARBA00022989"/>
    </source>
</evidence>
<evidence type="ECO:0000313" key="14">
    <source>
        <dbReference type="Proteomes" id="UP000015350"/>
    </source>
</evidence>
<feature type="transmembrane region" description="Helical" evidence="11">
    <location>
        <begin position="6"/>
        <end position="24"/>
    </location>
</feature>
<name>S9TWC8_MAGFU</name>
<dbReference type="Gene3D" id="1.20.1530.20">
    <property type="match status" value="1"/>
</dbReference>
<dbReference type="InterPro" id="IPR036291">
    <property type="entry name" value="NAD(P)-bd_dom_sf"/>
</dbReference>
<dbReference type="eggNOG" id="COG1226">
    <property type="taxonomic scope" value="Bacteria"/>
</dbReference>
<dbReference type="FunFam" id="3.40.50.720:FF:000036">
    <property type="entry name" value="Glutathione-regulated potassium-efflux system protein KefB"/>
    <property type="match status" value="1"/>
</dbReference>
<feature type="transmembrane region" description="Helical" evidence="11">
    <location>
        <begin position="302"/>
        <end position="322"/>
    </location>
</feature>
<keyword evidence="10 11" id="KW-0472">Membrane</keyword>
<evidence type="ECO:0000256" key="2">
    <source>
        <dbReference type="ARBA" id="ARBA00005551"/>
    </source>
</evidence>
<feature type="domain" description="RCK N-terminal" evidence="12">
    <location>
        <begin position="403"/>
        <end position="520"/>
    </location>
</feature>
<dbReference type="OrthoDB" id="9781411at2"/>
<sequence>MPVTDPQVVVLILLLGAVLVVPLFQRLGIPSVLGYLVAGIALGPYNPGPVSINAEITRPLAELGVVFLLFAIGLDLPFARLRTLRRLIFGLGITQVVLCGAVFYGLGLAFGLSPHAALVVGVTLSFSSTATVLAILVERNEAVSHHGRIAISVLILQDLAVVPLLVLLPLLASAPDRMASALELAGIKAVLAILAIYLVGRVILRPAYRYIARIRNAEVFTAANLLLVLAVGWLTAQAGMSMALGAFLAGLLVADSPYRHQVEADIEPFRGLLLGLFFMTVGMSIDLPYVTGHLMTVTGLTFGLVFVKAVLIGLCGLAIGIGRIQSFRVGVLLAQTGEFAFVVFSRADQLNLLEREQSQTLVAAVVLSMALTPALAGLGRAVTLFWRKKTAREMFPSAAEGKSGHVVIAGYGRIGRAVARILSEHDIDYLALDLDIDRVAKARANGLQVYYGDAGQVGVLRSVGIERARAAVITVNKPRAAERAVAQIRQTVPGLIIIARAHDLAQKEILGNAGATAVVPETIEASLQLAGLVLRSTGIDPDAVEQTLRRQRHSVDLPLGPVPRDDKTVTLD</sequence>
<keyword evidence="5" id="KW-0633">Potassium transport</keyword>
<evidence type="ECO:0000313" key="13">
    <source>
        <dbReference type="EMBL" id="EPY02705.1"/>
    </source>
</evidence>
<reference evidence="13 14" key="1">
    <citation type="submission" date="2013-04" db="EMBL/GenBank/DDBJ databases">
        <authorList>
            <person name="Kuznetsov B."/>
            <person name="Ivanovsky R."/>
        </authorList>
    </citation>
    <scope>NUCLEOTIDE SEQUENCE [LARGE SCALE GENOMIC DNA]</scope>
    <source>
        <strain evidence="13 14">MGU-K5</strain>
    </source>
</reference>
<dbReference type="STRING" id="1316936.K678_04512"/>
<dbReference type="GO" id="GO:0008324">
    <property type="term" value="F:monoatomic cation transmembrane transporter activity"/>
    <property type="evidence" value="ECO:0007669"/>
    <property type="project" value="InterPro"/>
</dbReference>
<dbReference type="Pfam" id="PF00999">
    <property type="entry name" value="Na_H_Exchanger"/>
    <property type="match status" value="1"/>
</dbReference>
<feature type="transmembrane region" description="Helical" evidence="11">
    <location>
        <begin position="60"/>
        <end position="78"/>
    </location>
</feature>
<evidence type="ECO:0000256" key="11">
    <source>
        <dbReference type="SAM" id="Phobius"/>
    </source>
</evidence>
<accession>S9TWC8</accession>